<evidence type="ECO:0000256" key="3">
    <source>
        <dbReference type="ARBA" id="ARBA00022692"/>
    </source>
</evidence>
<keyword evidence="3 6" id="KW-0812">Transmembrane</keyword>
<dbReference type="PANTHER" id="PTHR12677:SF59">
    <property type="entry name" value="GOLGI APPARATUS MEMBRANE PROTEIN TVP38-RELATED"/>
    <property type="match status" value="1"/>
</dbReference>
<gene>
    <name evidence="8" type="ORF">U27_01464</name>
</gene>
<keyword evidence="2 6" id="KW-1003">Cell membrane</keyword>
<accession>A0A081CAF8</accession>
<feature type="transmembrane region" description="Helical" evidence="6">
    <location>
        <begin position="212"/>
        <end position="232"/>
    </location>
</feature>
<evidence type="ECO:0000256" key="1">
    <source>
        <dbReference type="ARBA" id="ARBA00004651"/>
    </source>
</evidence>
<keyword evidence="4 6" id="KW-1133">Transmembrane helix</keyword>
<feature type="transmembrane region" description="Helical" evidence="6">
    <location>
        <begin position="24"/>
        <end position="42"/>
    </location>
</feature>
<dbReference type="EMBL" id="DF820480">
    <property type="protein sequence ID" value="GAK61563.1"/>
    <property type="molecule type" value="Genomic_DNA"/>
</dbReference>
<dbReference type="Proteomes" id="UP000030661">
    <property type="component" value="Unassembled WGS sequence"/>
</dbReference>
<dbReference type="HOGENOM" id="CLU_038944_8_1_0"/>
<evidence type="ECO:0000256" key="6">
    <source>
        <dbReference type="RuleBase" id="RU366058"/>
    </source>
</evidence>
<feature type="transmembrane region" description="Helical" evidence="6">
    <location>
        <begin position="62"/>
        <end position="83"/>
    </location>
</feature>
<dbReference type="AlphaFoldDB" id="A0A081CAF8"/>
<evidence type="ECO:0000313" key="8">
    <source>
        <dbReference type="EMBL" id="GAK61563.1"/>
    </source>
</evidence>
<evidence type="ECO:0000313" key="9">
    <source>
        <dbReference type="Proteomes" id="UP000030661"/>
    </source>
</evidence>
<dbReference type="GO" id="GO:0005886">
    <property type="term" value="C:plasma membrane"/>
    <property type="evidence" value="ECO:0007669"/>
    <property type="project" value="UniProtKB-SubCell"/>
</dbReference>
<evidence type="ECO:0000256" key="2">
    <source>
        <dbReference type="ARBA" id="ARBA00022475"/>
    </source>
</evidence>
<dbReference type="Pfam" id="PF09335">
    <property type="entry name" value="VTT_dom"/>
    <property type="match status" value="1"/>
</dbReference>
<keyword evidence="5 6" id="KW-0472">Membrane</keyword>
<proteinExistence type="inferred from homology"/>
<dbReference type="InterPro" id="IPR015414">
    <property type="entry name" value="TMEM64"/>
</dbReference>
<dbReference type="STRING" id="1499967.U27_01464"/>
<evidence type="ECO:0000259" key="7">
    <source>
        <dbReference type="Pfam" id="PF09335"/>
    </source>
</evidence>
<feature type="transmembrane region" description="Helical" evidence="6">
    <location>
        <begin position="179"/>
        <end position="200"/>
    </location>
</feature>
<sequence>MTKNTLRINRVLKRIGAELQSTRARLALGAAIVIGLIAAYWILKATGTLDEICDCQTLHAHIVHLGVFGPLAIIGLMAAAIVVSPIPSAPIAIASGLAYGHIWGTLYIVIGAEIGAITAFSIGRMVGYDILHRWFGERLSMGLLGSQWSLMLIVLLGRLLPFISFDILSYAAGLTPLRFWRFALVTLLGVIPVSFLLAHFGEEFGSTDMTRMTVAVLALGGVTLIPVVVKWLRIRRKRDQGINEKNSQQ</sequence>
<name>A0A081CAF8_VECG1</name>
<keyword evidence="9" id="KW-1185">Reference proteome</keyword>
<feature type="transmembrane region" description="Helical" evidence="6">
    <location>
        <begin position="104"/>
        <end position="128"/>
    </location>
</feature>
<comment type="similarity">
    <text evidence="6">Belongs to the TVP38/TMEM64 family.</text>
</comment>
<dbReference type="InterPro" id="IPR032816">
    <property type="entry name" value="VTT_dom"/>
</dbReference>
<evidence type="ECO:0000256" key="5">
    <source>
        <dbReference type="ARBA" id="ARBA00023136"/>
    </source>
</evidence>
<reference evidence="8" key="1">
    <citation type="journal article" date="2015" name="PeerJ">
        <title>First genomic representation of candidate bacterial phylum KSB3 points to enhanced environmental sensing as a trigger of wastewater bulking.</title>
        <authorList>
            <person name="Sekiguchi Y."/>
            <person name="Ohashi A."/>
            <person name="Parks D.H."/>
            <person name="Yamauchi T."/>
            <person name="Tyson G.W."/>
            <person name="Hugenholtz P."/>
        </authorList>
    </citation>
    <scope>NUCLEOTIDE SEQUENCE [LARGE SCALE GENOMIC DNA]</scope>
</reference>
<dbReference type="PANTHER" id="PTHR12677">
    <property type="entry name" value="GOLGI APPARATUS MEMBRANE PROTEIN TVP38-RELATED"/>
    <property type="match status" value="1"/>
</dbReference>
<comment type="subcellular location">
    <subcellularLocation>
        <location evidence="1 6">Cell membrane</location>
        <topology evidence="1 6">Multi-pass membrane protein</topology>
    </subcellularLocation>
</comment>
<feature type="transmembrane region" description="Helical" evidence="6">
    <location>
        <begin position="148"/>
        <end position="172"/>
    </location>
</feature>
<protein>
    <recommendedName>
        <fullName evidence="6">TVP38/TMEM64 family membrane protein</fullName>
    </recommendedName>
</protein>
<organism evidence="8">
    <name type="scientific">Vecturithrix granuli</name>
    <dbReference type="NCBI Taxonomy" id="1499967"/>
    <lineage>
        <taxon>Bacteria</taxon>
        <taxon>Candidatus Moduliflexota</taxon>
        <taxon>Candidatus Vecturitrichia</taxon>
        <taxon>Candidatus Vecturitrichales</taxon>
        <taxon>Candidatus Vecturitrichaceae</taxon>
        <taxon>Candidatus Vecturithrix</taxon>
    </lineage>
</organism>
<dbReference type="eggNOG" id="COG0398">
    <property type="taxonomic scope" value="Bacteria"/>
</dbReference>
<evidence type="ECO:0000256" key="4">
    <source>
        <dbReference type="ARBA" id="ARBA00022989"/>
    </source>
</evidence>
<feature type="domain" description="VTT" evidence="7">
    <location>
        <begin position="86"/>
        <end position="202"/>
    </location>
</feature>